<dbReference type="AlphaFoldDB" id="A0A6A4I3Y3"/>
<keyword evidence="2" id="KW-1185">Reference proteome</keyword>
<name>A0A6A4I3Y3_9AGAR</name>
<evidence type="ECO:0000313" key="2">
    <source>
        <dbReference type="Proteomes" id="UP000799118"/>
    </source>
</evidence>
<reference evidence="1" key="1">
    <citation type="journal article" date="2019" name="Environ. Microbiol.">
        <title>Fungal ecological strategies reflected in gene transcription - a case study of two litter decomposers.</title>
        <authorList>
            <person name="Barbi F."/>
            <person name="Kohler A."/>
            <person name="Barry K."/>
            <person name="Baskaran P."/>
            <person name="Daum C."/>
            <person name="Fauchery L."/>
            <person name="Ihrmark K."/>
            <person name="Kuo A."/>
            <person name="LaButti K."/>
            <person name="Lipzen A."/>
            <person name="Morin E."/>
            <person name="Grigoriev I.V."/>
            <person name="Henrissat B."/>
            <person name="Lindahl B."/>
            <person name="Martin F."/>
        </authorList>
    </citation>
    <scope>NUCLEOTIDE SEQUENCE</scope>
    <source>
        <strain evidence="1">JB14</strain>
    </source>
</reference>
<evidence type="ECO:0000313" key="1">
    <source>
        <dbReference type="EMBL" id="KAE9405236.1"/>
    </source>
</evidence>
<gene>
    <name evidence="1" type="ORF">BT96DRAFT_346207</name>
</gene>
<dbReference type="EMBL" id="ML769410">
    <property type="protein sequence ID" value="KAE9405236.1"/>
    <property type="molecule type" value="Genomic_DNA"/>
</dbReference>
<organism evidence="1 2">
    <name type="scientific">Gymnopus androsaceus JB14</name>
    <dbReference type="NCBI Taxonomy" id="1447944"/>
    <lineage>
        <taxon>Eukaryota</taxon>
        <taxon>Fungi</taxon>
        <taxon>Dikarya</taxon>
        <taxon>Basidiomycota</taxon>
        <taxon>Agaricomycotina</taxon>
        <taxon>Agaricomycetes</taxon>
        <taxon>Agaricomycetidae</taxon>
        <taxon>Agaricales</taxon>
        <taxon>Marasmiineae</taxon>
        <taxon>Omphalotaceae</taxon>
        <taxon>Gymnopus</taxon>
    </lineage>
</organism>
<accession>A0A6A4I3Y3</accession>
<protein>
    <submittedName>
        <fullName evidence="1">Uncharacterized protein</fullName>
    </submittedName>
</protein>
<proteinExistence type="predicted"/>
<dbReference type="OrthoDB" id="2113294at2759"/>
<dbReference type="Proteomes" id="UP000799118">
    <property type="component" value="Unassembled WGS sequence"/>
</dbReference>
<sequence>MVLQRYDQLYRKSSKTLNGIPPWKLFTFTFWGSPIGWQKFMAPQEPWSYNPLGGEWNLVPYQMPDNQFYLGYHLSECQNISYIAPSERKDQVLILANRSASFHRPYNMLDISRWPSIVKGIAGELINLSENEDGYPIPKGLVGLGPQDREAYSLLLRDSKASLGIGHPQLSTGPYASLCHGVPVILPFKSRRCPAHPPSTDWCGFTGNLNLHQHGAIASTLSEPFVYMVDVEERKDDLVATIWRAMKTPIEPIVFPEMTVEALTRRVEDYFHIDWKELAARRMLDRGWNEVVTQEFMYAWLEKHPVTPQIP</sequence>